<dbReference type="Pfam" id="PF02464">
    <property type="entry name" value="CinA"/>
    <property type="match status" value="1"/>
</dbReference>
<dbReference type="NCBIfam" id="TIGR00199">
    <property type="entry name" value="PncC_domain"/>
    <property type="match status" value="1"/>
</dbReference>
<dbReference type="AlphaFoldDB" id="A0A1W1D8J2"/>
<dbReference type="SUPFAM" id="SSF142433">
    <property type="entry name" value="CinA-like"/>
    <property type="match status" value="1"/>
</dbReference>
<reference evidence="2" key="1">
    <citation type="submission" date="2016-10" db="EMBL/GenBank/DDBJ databases">
        <authorList>
            <person name="de Groot N.N."/>
        </authorList>
    </citation>
    <scope>NUCLEOTIDE SEQUENCE</scope>
</reference>
<proteinExistence type="predicted"/>
<dbReference type="InterPro" id="IPR036653">
    <property type="entry name" value="CinA-like_C"/>
</dbReference>
<sequence>MPTLAQLTDILLRQQLTIATAESCTGGGLSSLLTSQSGSSAYFDRGFVTYSNQSKIDMLDVSEQVLQKFGVVSEQVAMQMATGVITHAKTDVSVSITGIAGPTGGSNEKPVGMVCFGFCTMGKCFTHTQQFSGDRQQIINASIEFALTTLINELTS</sequence>
<evidence type="ECO:0000259" key="1">
    <source>
        <dbReference type="Pfam" id="PF02464"/>
    </source>
</evidence>
<dbReference type="EMBL" id="FPHR01000010">
    <property type="protein sequence ID" value="SFV76904.1"/>
    <property type="molecule type" value="Genomic_DNA"/>
</dbReference>
<evidence type="ECO:0000313" key="2">
    <source>
        <dbReference type="EMBL" id="SFV76904.1"/>
    </source>
</evidence>
<accession>A0A1W1D8J2</accession>
<dbReference type="InterPro" id="IPR008136">
    <property type="entry name" value="CinA_C"/>
</dbReference>
<name>A0A1W1D8J2_9ZZZZ</name>
<organism evidence="2">
    <name type="scientific">hydrothermal vent metagenome</name>
    <dbReference type="NCBI Taxonomy" id="652676"/>
    <lineage>
        <taxon>unclassified sequences</taxon>
        <taxon>metagenomes</taxon>
        <taxon>ecological metagenomes</taxon>
    </lineage>
</organism>
<dbReference type="Gene3D" id="3.90.950.20">
    <property type="entry name" value="CinA-like"/>
    <property type="match status" value="1"/>
</dbReference>
<protein>
    <submittedName>
        <fullName evidence="2">Molybdopterin binding motif, CinA N-terminal domain / C-terminal domain of CinA type S</fullName>
    </submittedName>
</protein>
<feature type="domain" description="CinA C-terminal" evidence="1">
    <location>
        <begin position="5"/>
        <end position="153"/>
    </location>
</feature>
<gene>
    <name evidence="2" type="ORF">MNB_SUP05-4-836</name>
</gene>